<comment type="caution">
    <text evidence="2">The sequence shown here is derived from an EMBL/GenBank/DDBJ whole genome shotgun (WGS) entry which is preliminary data.</text>
</comment>
<evidence type="ECO:0000313" key="2">
    <source>
        <dbReference type="EMBL" id="GFY66970.1"/>
    </source>
</evidence>
<dbReference type="EMBL" id="BMAV01016312">
    <property type="protein sequence ID" value="GFY66970.1"/>
    <property type="molecule type" value="Genomic_DNA"/>
</dbReference>
<evidence type="ECO:0000313" key="3">
    <source>
        <dbReference type="Proteomes" id="UP000886998"/>
    </source>
</evidence>
<dbReference type="OrthoDB" id="5979489at2759"/>
<dbReference type="Proteomes" id="UP000886998">
    <property type="component" value="Unassembled WGS sequence"/>
</dbReference>
<dbReference type="EMBL" id="BMAV01012865">
    <property type="protein sequence ID" value="GFY59860.1"/>
    <property type="molecule type" value="Genomic_DNA"/>
</dbReference>
<name>A0A8X6Y6G2_9ARAC</name>
<organism evidence="2 3">
    <name type="scientific">Trichonephila inaurata madagascariensis</name>
    <dbReference type="NCBI Taxonomy" id="2747483"/>
    <lineage>
        <taxon>Eukaryota</taxon>
        <taxon>Metazoa</taxon>
        <taxon>Ecdysozoa</taxon>
        <taxon>Arthropoda</taxon>
        <taxon>Chelicerata</taxon>
        <taxon>Arachnida</taxon>
        <taxon>Araneae</taxon>
        <taxon>Araneomorphae</taxon>
        <taxon>Entelegynae</taxon>
        <taxon>Araneoidea</taxon>
        <taxon>Nephilidae</taxon>
        <taxon>Trichonephila</taxon>
        <taxon>Trichonephila inaurata</taxon>
    </lineage>
</organism>
<accession>A0A8X6Y6G2</accession>
<evidence type="ECO:0000313" key="1">
    <source>
        <dbReference type="EMBL" id="GFY59860.1"/>
    </source>
</evidence>
<reference evidence="2" key="1">
    <citation type="submission" date="2020-08" db="EMBL/GenBank/DDBJ databases">
        <title>Multicomponent nature underlies the extraordinary mechanical properties of spider dragline silk.</title>
        <authorList>
            <person name="Kono N."/>
            <person name="Nakamura H."/>
            <person name="Mori M."/>
            <person name="Yoshida Y."/>
            <person name="Ohtoshi R."/>
            <person name="Malay A.D."/>
            <person name="Moran D.A.P."/>
            <person name="Tomita M."/>
            <person name="Numata K."/>
            <person name="Arakawa K."/>
        </authorList>
    </citation>
    <scope>NUCLEOTIDE SEQUENCE</scope>
</reference>
<sequence>MDLSASYLHVKVKITNLDGTSLAENEPVAPVNLFLHALFGQVDVALNERVVSSRNTYPCCANVETLLNYGEDAKKSLLTCECKDTFLDVSDPLQKENGNEGLKNAMI</sequence>
<gene>
    <name evidence="2" type="primary">RF55_22766</name>
    <name evidence="2" type="ORF">TNIN_301961</name>
    <name evidence="1" type="ORF">TNIN_82941</name>
</gene>
<proteinExistence type="predicted"/>
<dbReference type="AlphaFoldDB" id="A0A8X6Y6G2"/>
<keyword evidence="3" id="KW-1185">Reference proteome</keyword>
<protein>
    <submittedName>
        <fullName evidence="2">Uncharacterized protein</fullName>
    </submittedName>
</protein>